<dbReference type="CDD" id="cd00427">
    <property type="entry name" value="Ribosomal_L29_HIP"/>
    <property type="match status" value="1"/>
</dbReference>
<dbReference type="InterPro" id="IPR036049">
    <property type="entry name" value="Ribosomal_uL29_sf"/>
</dbReference>
<dbReference type="InterPro" id="IPR001854">
    <property type="entry name" value="Ribosomal_uL29"/>
</dbReference>
<dbReference type="PANTHER" id="PTHR10916">
    <property type="entry name" value="60S RIBOSOMAL PROTEIN L35/50S RIBOSOMAL PROTEIN L29"/>
    <property type="match status" value="1"/>
</dbReference>
<organism evidence="7 8">
    <name type="scientific">Striga asiatica</name>
    <name type="common">Asiatic witchweed</name>
    <name type="synonym">Buchnera asiatica</name>
    <dbReference type="NCBI Taxonomy" id="4170"/>
    <lineage>
        <taxon>Eukaryota</taxon>
        <taxon>Viridiplantae</taxon>
        <taxon>Streptophyta</taxon>
        <taxon>Embryophyta</taxon>
        <taxon>Tracheophyta</taxon>
        <taxon>Spermatophyta</taxon>
        <taxon>Magnoliopsida</taxon>
        <taxon>eudicotyledons</taxon>
        <taxon>Gunneridae</taxon>
        <taxon>Pentapetalae</taxon>
        <taxon>asterids</taxon>
        <taxon>lamiids</taxon>
        <taxon>Lamiales</taxon>
        <taxon>Orobanchaceae</taxon>
        <taxon>Buchnereae</taxon>
        <taxon>Striga</taxon>
    </lineage>
</organism>
<keyword evidence="2 7" id="KW-0689">Ribosomal protein</keyword>
<dbReference type="GO" id="GO:0005840">
    <property type="term" value="C:ribosome"/>
    <property type="evidence" value="ECO:0007669"/>
    <property type="project" value="UniProtKB-KW"/>
</dbReference>
<dbReference type="Pfam" id="PF00831">
    <property type="entry name" value="Ribosomal_L29"/>
    <property type="match status" value="1"/>
</dbReference>
<evidence type="ECO:0000256" key="1">
    <source>
        <dbReference type="ARBA" id="ARBA00009254"/>
    </source>
</evidence>
<accession>A0A5A7P292</accession>
<keyword evidence="6" id="KW-0812">Transmembrane</keyword>
<protein>
    <recommendedName>
        <fullName evidence="4">Large ribosomal subunit protein uL29c</fullName>
    </recommendedName>
    <alternativeName>
        <fullName evidence="5">50S ribosomal protein L29, chloroplastic</fullName>
    </alternativeName>
</protein>
<dbReference type="GO" id="GO:0009507">
    <property type="term" value="C:chloroplast"/>
    <property type="evidence" value="ECO:0007669"/>
    <property type="project" value="TreeGrafter"/>
</dbReference>
<dbReference type="EMBL" id="BKCP01001225">
    <property type="protein sequence ID" value="GER26882.1"/>
    <property type="molecule type" value="Genomic_DNA"/>
</dbReference>
<evidence type="ECO:0000313" key="7">
    <source>
        <dbReference type="EMBL" id="GER26882.1"/>
    </source>
</evidence>
<comment type="caution">
    <text evidence="7">The sequence shown here is derived from an EMBL/GenBank/DDBJ whole genome shotgun (WGS) entry which is preliminary data.</text>
</comment>
<dbReference type="NCBIfam" id="TIGR00012">
    <property type="entry name" value="L29"/>
    <property type="match status" value="1"/>
</dbReference>
<dbReference type="OrthoDB" id="528635at2759"/>
<proteinExistence type="inferred from homology"/>
<evidence type="ECO:0000256" key="4">
    <source>
        <dbReference type="ARBA" id="ARBA00040028"/>
    </source>
</evidence>
<dbReference type="InterPro" id="IPR050063">
    <property type="entry name" value="Ribosomal_protein_uL29"/>
</dbReference>
<evidence type="ECO:0000256" key="2">
    <source>
        <dbReference type="ARBA" id="ARBA00022980"/>
    </source>
</evidence>
<comment type="similarity">
    <text evidence="1">Belongs to the universal ribosomal protein uL29 family.</text>
</comment>
<evidence type="ECO:0000313" key="8">
    <source>
        <dbReference type="Proteomes" id="UP000325081"/>
    </source>
</evidence>
<dbReference type="GO" id="GO:0003735">
    <property type="term" value="F:structural constituent of ribosome"/>
    <property type="evidence" value="ECO:0007669"/>
    <property type="project" value="InterPro"/>
</dbReference>
<keyword evidence="3" id="KW-0687">Ribonucleoprotein</keyword>
<evidence type="ECO:0000256" key="3">
    <source>
        <dbReference type="ARBA" id="ARBA00023274"/>
    </source>
</evidence>
<gene>
    <name evidence="7" type="ORF">STAS_02553</name>
</gene>
<dbReference type="Proteomes" id="UP000325081">
    <property type="component" value="Unassembled WGS sequence"/>
</dbReference>
<dbReference type="AlphaFoldDB" id="A0A5A7P292"/>
<dbReference type="GO" id="GO:0006412">
    <property type="term" value="P:translation"/>
    <property type="evidence" value="ECO:0007669"/>
    <property type="project" value="InterPro"/>
</dbReference>
<keyword evidence="6" id="KW-0472">Membrane</keyword>
<reference evidence="8" key="1">
    <citation type="journal article" date="2019" name="Curr. Biol.">
        <title>Genome Sequence of Striga asiatica Provides Insight into the Evolution of Plant Parasitism.</title>
        <authorList>
            <person name="Yoshida S."/>
            <person name="Kim S."/>
            <person name="Wafula E.K."/>
            <person name="Tanskanen J."/>
            <person name="Kim Y.M."/>
            <person name="Honaas L."/>
            <person name="Yang Z."/>
            <person name="Spallek T."/>
            <person name="Conn C.E."/>
            <person name="Ichihashi Y."/>
            <person name="Cheong K."/>
            <person name="Cui S."/>
            <person name="Der J.P."/>
            <person name="Gundlach H."/>
            <person name="Jiao Y."/>
            <person name="Hori C."/>
            <person name="Ishida J.K."/>
            <person name="Kasahara H."/>
            <person name="Kiba T."/>
            <person name="Kim M.S."/>
            <person name="Koo N."/>
            <person name="Laohavisit A."/>
            <person name="Lee Y.H."/>
            <person name="Lumba S."/>
            <person name="McCourt P."/>
            <person name="Mortimer J.C."/>
            <person name="Mutuku J.M."/>
            <person name="Nomura T."/>
            <person name="Sasaki-Sekimoto Y."/>
            <person name="Seto Y."/>
            <person name="Wang Y."/>
            <person name="Wakatake T."/>
            <person name="Sakakibara H."/>
            <person name="Demura T."/>
            <person name="Yamaguchi S."/>
            <person name="Yoneyama K."/>
            <person name="Manabe R.I."/>
            <person name="Nelson D.C."/>
            <person name="Schulman A.H."/>
            <person name="Timko M.P."/>
            <person name="dePamphilis C.W."/>
            <person name="Choi D."/>
            <person name="Shirasu K."/>
        </authorList>
    </citation>
    <scope>NUCLEOTIDE SEQUENCE [LARGE SCALE GENOMIC DNA]</scope>
    <source>
        <strain evidence="8">cv. UVA1</strain>
    </source>
</reference>
<name>A0A5A7P292_STRAF</name>
<dbReference type="GO" id="GO:1990904">
    <property type="term" value="C:ribonucleoprotein complex"/>
    <property type="evidence" value="ECO:0007669"/>
    <property type="project" value="UniProtKB-KW"/>
</dbReference>
<dbReference type="SUPFAM" id="SSF46561">
    <property type="entry name" value="Ribosomal protein L29 (L29p)"/>
    <property type="match status" value="1"/>
</dbReference>
<feature type="transmembrane region" description="Helical" evidence="6">
    <location>
        <begin position="125"/>
        <end position="143"/>
    </location>
</feature>
<dbReference type="Gene3D" id="1.10.287.310">
    <property type="match status" value="1"/>
</dbReference>
<sequence>MEEKKALSAEEQTQRMTSLTISSAIFPPKSNLPKPSLSSSFNGLRIAHLRHTRRPRLSSGRASSSMSVVTMAKREEELKDIRAKSTEELNEEILDLKGELFMLRLQRSARNEFKSSEFRLMRKRVHLSLTLLLFFVNLLFFFAF</sequence>
<keyword evidence="6" id="KW-1133">Transmembrane helix</keyword>
<evidence type="ECO:0000256" key="6">
    <source>
        <dbReference type="SAM" id="Phobius"/>
    </source>
</evidence>
<evidence type="ECO:0000256" key="5">
    <source>
        <dbReference type="ARBA" id="ARBA00042960"/>
    </source>
</evidence>
<dbReference type="PANTHER" id="PTHR10916:SF0">
    <property type="entry name" value="LARGE RIBOSOMAL SUBUNIT PROTEIN UL29C"/>
    <property type="match status" value="1"/>
</dbReference>
<keyword evidence="8" id="KW-1185">Reference proteome</keyword>